<dbReference type="EMBL" id="LTBA01000011">
    <property type="protein sequence ID" value="KYH34701.1"/>
    <property type="molecule type" value="Genomic_DNA"/>
</dbReference>
<dbReference type="Proteomes" id="UP000075531">
    <property type="component" value="Unassembled WGS sequence"/>
</dbReference>
<feature type="transmembrane region" description="Helical" evidence="1">
    <location>
        <begin position="12"/>
        <end position="32"/>
    </location>
</feature>
<dbReference type="STRING" id="1121338.CLTEP_12980"/>
<keyword evidence="1" id="KW-1133">Transmembrane helix</keyword>
<dbReference type="PANTHER" id="PTHR13174">
    <property type="entry name" value="D-GLUCURONYL C5-EPIMERASE"/>
    <property type="match status" value="1"/>
</dbReference>
<feature type="domain" description="D-glucuronyl C5-epimerase C-terminal" evidence="2">
    <location>
        <begin position="250"/>
        <end position="402"/>
    </location>
</feature>
<reference evidence="3 4" key="1">
    <citation type="submission" date="2016-02" db="EMBL/GenBank/DDBJ databases">
        <title>Genome sequence of Clostridium tepidiprofundi DSM 19306.</title>
        <authorList>
            <person name="Poehlein A."/>
            <person name="Daniel R."/>
        </authorList>
    </citation>
    <scope>NUCLEOTIDE SEQUENCE [LARGE SCALE GENOMIC DNA]</scope>
    <source>
        <strain evidence="3 4">DSM 19306</strain>
    </source>
</reference>
<dbReference type="InterPro" id="IPR039721">
    <property type="entry name" value="C5-epimerase"/>
</dbReference>
<keyword evidence="4" id="KW-1185">Reference proteome</keyword>
<dbReference type="AlphaFoldDB" id="A0A151B455"/>
<proteinExistence type="predicted"/>
<evidence type="ECO:0000256" key="1">
    <source>
        <dbReference type="SAM" id="Phobius"/>
    </source>
</evidence>
<dbReference type="OrthoDB" id="7888928at2"/>
<dbReference type="InterPro" id="IPR010598">
    <property type="entry name" value="C5-epim_C"/>
</dbReference>
<name>A0A151B455_9CLOT</name>
<dbReference type="GO" id="GO:0015012">
    <property type="term" value="P:heparan sulfate proteoglycan biosynthetic process"/>
    <property type="evidence" value="ECO:0007669"/>
    <property type="project" value="InterPro"/>
</dbReference>
<evidence type="ECO:0000259" key="2">
    <source>
        <dbReference type="Pfam" id="PF06662"/>
    </source>
</evidence>
<dbReference type="GO" id="GO:0047464">
    <property type="term" value="F:heparosan-N-sulfate-glucuronate 5-epimerase activity"/>
    <property type="evidence" value="ECO:0007669"/>
    <property type="project" value="InterPro"/>
</dbReference>
<dbReference type="InterPro" id="IPR008928">
    <property type="entry name" value="6-hairpin_glycosidase_sf"/>
</dbReference>
<protein>
    <recommendedName>
        <fullName evidence="2">D-glucuronyl C5-epimerase C-terminal domain-containing protein</fullName>
    </recommendedName>
</protein>
<gene>
    <name evidence="3" type="ORF">CLTEP_12980</name>
</gene>
<accession>A0A151B455</accession>
<evidence type="ECO:0000313" key="4">
    <source>
        <dbReference type="Proteomes" id="UP000075531"/>
    </source>
</evidence>
<dbReference type="PATRIC" id="fig|1121338.3.peg.1334"/>
<dbReference type="Pfam" id="PF06662">
    <property type="entry name" value="C5-epim_C"/>
    <property type="match status" value="1"/>
</dbReference>
<comment type="caution">
    <text evidence="3">The sequence shown here is derived from an EMBL/GenBank/DDBJ whole genome shotgun (WGS) entry which is preliminary data.</text>
</comment>
<organism evidence="3 4">
    <name type="scientific">Clostridium tepidiprofundi DSM 19306</name>
    <dbReference type="NCBI Taxonomy" id="1121338"/>
    <lineage>
        <taxon>Bacteria</taxon>
        <taxon>Bacillati</taxon>
        <taxon>Bacillota</taxon>
        <taxon>Clostridia</taxon>
        <taxon>Eubacteriales</taxon>
        <taxon>Clostridiaceae</taxon>
        <taxon>Clostridium</taxon>
    </lineage>
</organism>
<dbReference type="SUPFAM" id="SSF48208">
    <property type="entry name" value="Six-hairpin glycosidases"/>
    <property type="match status" value="1"/>
</dbReference>
<sequence>MEIAIKTKSKFNITVILMCLGFVIFAVAVLLLNNIAQKFPGNNQRNNFYINSNSNLNSKSKSKFVEVKNVIAKEEGVYVFYSQNIKINSSYFSLELYDRENNLLKTSFGTYSNVLFVKPDKKLNVREKYKIHIKALSIQGKYGDLIRKDFAREFTVTKDDNMFTRKYSPFGEFLYFTKLPPICSTGFKELDENGVVKIKLSNSDEYIYNPVTIAQVGLQEYGFYIQGKGKEHYILAKNQADWLVNNIDNKTNQWLNYYDFTVGGMNVTLKKPWGSAMAQGQAISLLVRMYHLTGDRKYLYVCEKALKPLTVDVSEGGLVQDFYGHPYYEEYPTEPASYTLNGFMFTLLGLYDLSCVSTNSQAKELYVEGMRTLNYCLHFYDYDNISAYHLGFMTTDTNTDVNANTNFNNDNNNDNTDVNTNVVNTVHTSKFYHVVHICELEALYSVTKYPLYKAYHDLWKSYDINYKIY</sequence>
<dbReference type="RefSeq" id="WP_066824254.1">
    <property type="nucleotide sequence ID" value="NZ_LTBA01000011.1"/>
</dbReference>
<evidence type="ECO:0000313" key="3">
    <source>
        <dbReference type="EMBL" id="KYH34701.1"/>
    </source>
</evidence>
<keyword evidence="1" id="KW-0812">Transmembrane</keyword>
<dbReference type="GO" id="GO:0005975">
    <property type="term" value="P:carbohydrate metabolic process"/>
    <property type="evidence" value="ECO:0007669"/>
    <property type="project" value="InterPro"/>
</dbReference>
<keyword evidence="1" id="KW-0472">Membrane</keyword>
<dbReference type="PANTHER" id="PTHR13174:SF3">
    <property type="entry name" value="D-GLUCURONYL C5-EPIMERASE"/>
    <property type="match status" value="1"/>
</dbReference>